<feature type="domain" description="4Fe-4S ferredoxin-type" evidence="1">
    <location>
        <begin position="506"/>
        <end position="536"/>
    </location>
</feature>
<dbReference type="InterPro" id="IPR050128">
    <property type="entry name" value="Sulfate_adenylyltrnsfr_sub2"/>
</dbReference>
<dbReference type="EC" id="1.8.4.8" evidence="2"/>
<dbReference type="AlphaFoldDB" id="A0A644XH15"/>
<accession>A0A644XH15</accession>
<proteinExistence type="predicted"/>
<dbReference type="Pfam" id="PF01507">
    <property type="entry name" value="PAPS_reduct"/>
    <property type="match status" value="1"/>
</dbReference>
<dbReference type="GO" id="GO:0004604">
    <property type="term" value="F:phosphoadenylyl-sulfate reductase (thioredoxin) activity"/>
    <property type="evidence" value="ECO:0007669"/>
    <property type="project" value="UniProtKB-EC"/>
</dbReference>
<sequence length="571" mass="65330">MWCKSCCRETQSDVCEICGDATVDEIPSEVYWCPHCKVPLIKSQNSADKNECPLCHQEVSYFCADVRPVFPQERLLVEIMLGKPLAYLKASVWAADNRYYIDGKPITVSFGAYRKKTPGELRNLLEKYAPQNDNSFFEQHMQRFVEANTTRLNYIKDEAFEFIKATAKTYPNECVVLSFSGGKDSTVTADLAVRALSDPSLVHIFGNTTLEFPLTTDYIQRFHKNNPKSILKTAINKEQNFYNVCEDIGPPARMLRWCCSMFKTGPITRVLNSLYPNRNILTFYGIRKCESVSRSKYNRVEDNAESVKIQKQKVASPIFFWKDIDIWLYILGEDIDFNDAYRLGYDRVGCWCCPNNNARAQFLSRIYMPDQSEKWRDFLISFARRIGKPDAEEYVDSGKWKARQGGNGVAAAEDIKIRFTNCTTEDHAKVYELTKPMDDSLIGMFAPFGKIAPELGRKLISETIVVDIKTNVPILSVQPFAQDGYAYSVKVKTMNIEKHEDLQRMVGYQIRKFNACRKCLKCESLCRAGAISITNDAYVINPDKCKRCKMCVTAKYLDGGCMMVKYLKTKE</sequence>
<gene>
    <name evidence="2" type="primary">cysH_11</name>
    <name evidence="2" type="ORF">SDC9_59800</name>
</gene>
<dbReference type="SUPFAM" id="SSF52402">
    <property type="entry name" value="Adenine nucleotide alpha hydrolases-like"/>
    <property type="match status" value="1"/>
</dbReference>
<organism evidence="2">
    <name type="scientific">bioreactor metagenome</name>
    <dbReference type="NCBI Taxonomy" id="1076179"/>
    <lineage>
        <taxon>unclassified sequences</taxon>
        <taxon>metagenomes</taxon>
        <taxon>ecological metagenomes</taxon>
    </lineage>
</organism>
<reference evidence="2" key="1">
    <citation type="submission" date="2019-08" db="EMBL/GenBank/DDBJ databases">
        <authorList>
            <person name="Kucharzyk K."/>
            <person name="Murdoch R.W."/>
            <person name="Higgins S."/>
            <person name="Loffler F."/>
        </authorList>
    </citation>
    <scope>NUCLEOTIDE SEQUENCE</scope>
</reference>
<dbReference type="PANTHER" id="PTHR43196">
    <property type="entry name" value="SULFATE ADENYLYLTRANSFERASE SUBUNIT 2"/>
    <property type="match status" value="1"/>
</dbReference>
<dbReference type="PROSITE" id="PS51379">
    <property type="entry name" value="4FE4S_FER_2"/>
    <property type="match status" value="1"/>
</dbReference>
<dbReference type="Gene3D" id="3.40.50.620">
    <property type="entry name" value="HUPs"/>
    <property type="match status" value="1"/>
</dbReference>
<keyword evidence="2" id="KW-0560">Oxidoreductase</keyword>
<dbReference type="Gene3D" id="3.30.70.20">
    <property type="match status" value="1"/>
</dbReference>
<dbReference type="InterPro" id="IPR014729">
    <property type="entry name" value="Rossmann-like_a/b/a_fold"/>
</dbReference>
<protein>
    <submittedName>
        <fullName evidence="2">Phosphoadenosine phosphosulfate reductase</fullName>
        <ecNumber evidence="2">1.8.4.8</ecNumber>
    </submittedName>
</protein>
<dbReference type="EMBL" id="VSSQ01002120">
    <property type="protein sequence ID" value="MPM13443.1"/>
    <property type="molecule type" value="Genomic_DNA"/>
</dbReference>
<evidence type="ECO:0000259" key="1">
    <source>
        <dbReference type="PROSITE" id="PS51379"/>
    </source>
</evidence>
<dbReference type="PANTHER" id="PTHR43196:SF2">
    <property type="entry name" value="PHOSPHOADENOSINE PHOSPHOSULFATE REDUCTASE"/>
    <property type="match status" value="1"/>
</dbReference>
<name>A0A644XH15_9ZZZZ</name>
<dbReference type="InterPro" id="IPR017896">
    <property type="entry name" value="4Fe4S_Fe-S-bd"/>
</dbReference>
<dbReference type="SUPFAM" id="SSF54862">
    <property type="entry name" value="4Fe-4S ferredoxins"/>
    <property type="match status" value="1"/>
</dbReference>
<dbReference type="InterPro" id="IPR002500">
    <property type="entry name" value="PAPS_reduct_dom"/>
</dbReference>
<comment type="caution">
    <text evidence="2">The sequence shown here is derived from an EMBL/GenBank/DDBJ whole genome shotgun (WGS) entry which is preliminary data.</text>
</comment>
<evidence type="ECO:0000313" key="2">
    <source>
        <dbReference type="EMBL" id="MPM13443.1"/>
    </source>
</evidence>